<dbReference type="Gene3D" id="3.90.1720.10">
    <property type="entry name" value="endopeptidase domain like (from Nostoc punctiforme)"/>
    <property type="match status" value="1"/>
</dbReference>
<name>A0ABW2YVH4_9SPHI</name>
<dbReference type="InterPro" id="IPR024453">
    <property type="entry name" value="Peptidase_C92"/>
</dbReference>
<comment type="caution">
    <text evidence="2">The sequence shown here is derived from an EMBL/GenBank/DDBJ whole genome shotgun (WGS) entry which is preliminary data.</text>
</comment>
<dbReference type="InterPro" id="IPR038765">
    <property type="entry name" value="Papain-like_cys_pep_sf"/>
</dbReference>
<sequence length="217" mass="24265">MKKIIFSVMLLCVLGLAGYELAFSSAAPKVYRFVNYDELQDGDIIFQTSSSPLSVAIQLATHSKYSHCGIIFKEKGAWYVYEAVQPVSITPLEQWIAHGDGGKFVIKRLANAKQTLTLSAINKMKQAGKQFMGKDYDGTFEWNDDRIYCSELVWKIYKTGAGIEVGKLKKLKDFDLSSQAVKTKLKEHYGNKIPLEEPVISPVAVFDSPLLVTVRSN</sequence>
<gene>
    <name evidence="2" type="ORF">ACFQZS_08085</name>
</gene>
<proteinExistence type="predicted"/>
<protein>
    <submittedName>
        <fullName evidence="2">YiiX family permuted papain-like enzyme</fullName>
    </submittedName>
</protein>
<dbReference type="NCBIfam" id="NF007458">
    <property type="entry name" value="PRK10030.1"/>
    <property type="match status" value="1"/>
</dbReference>
<feature type="chain" id="PRO_5046911803" evidence="1">
    <location>
        <begin position="23"/>
        <end position="217"/>
    </location>
</feature>
<reference evidence="3" key="1">
    <citation type="journal article" date="2019" name="Int. J. Syst. Evol. Microbiol.">
        <title>The Global Catalogue of Microorganisms (GCM) 10K type strain sequencing project: providing services to taxonomists for standard genome sequencing and annotation.</title>
        <authorList>
            <consortium name="The Broad Institute Genomics Platform"/>
            <consortium name="The Broad Institute Genome Sequencing Center for Infectious Disease"/>
            <person name="Wu L."/>
            <person name="Ma J."/>
        </authorList>
    </citation>
    <scope>NUCLEOTIDE SEQUENCE [LARGE SCALE GENOMIC DNA]</scope>
    <source>
        <strain evidence="3">CCUG 63418</strain>
    </source>
</reference>
<accession>A0ABW2YVH4</accession>
<organism evidence="2 3">
    <name type="scientific">Mucilaginibacter calamicampi</name>
    <dbReference type="NCBI Taxonomy" id="1302352"/>
    <lineage>
        <taxon>Bacteria</taxon>
        <taxon>Pseudomonadati</taxon>
        <taxon>Bacteroidota</taxon>
        <taxon>Sphingobacteriia</taxon>
        <taxon>Sphingobacteriales</taxon>
        <taxon>Sphingobacteriaceae</taxon>
        <taxon>Mucilaginibacter</taxon>
    </lineage>
</organism>
<dbReference type="RefSeq" id="WP_377099045.1">
    <property type="nucleotide sequence ID" value="NZ_JBHTHU010000005.1"/>
</dbReference>
<evidence type="ECO:0000256" key="1">
    <source>
        <dbReference type="SAM" id="SignalP"/>
    </source>
</evidence>
<dbReference type="Pfam" id="PF05708">
    <property type="entry name" value="Peptidase_C92"/>
    <property type="match status" value="1"/>
</dbReference>
<keyword evidence="1" id="KW-0732">Signal</keyword>
<feature type="signal peptide" evidence="1">
    <location>
        <begin position="1"/>
        <end position="22"/>
    </location>
</feature>
<evidence type="ECO:0000313" key="2">
    <source>
        <dbReference type="EMBL" id="MFD0750096.1"/>
    </source>
</evidence>
<keyword evidence="3" id="KW-1185">Reference proteome</keyword>
<dbReference type="Proteomes" id="UP001596958">
    <property type="component" value="Unassembled WGS sequence"/>
</dbReference>
<dbReference type="SUPFAM" id="SSF54001">
    <property type="entry name" value="Cysteine proteinases"/>
    <property type="match status" value="1"/>
</dbReference>
<dbReference type="EMBL" id="JBHTHU010000005">
    <property type="protein sequence ID" value="MFD0750096.1"/>
    <property type="molecule type" value="Genomic_DNA"/>
</dbReference>
<evidence type="ECO:0000313" key="3">
    <source>
        <dbReference type="Proteomes" id="UP001596958"/>
    </source>
</evidence>